<protein>
    <submittedName>
        <fullName evidence="2">Uncharacterized protein</fullName>
    </submittedName>
</protein>
<organism evidence="2 3">
    <name type="scientific">Pseudomonas paralactis</name>
    <dbReference type="NCBI Taxonomy" id="1615673"/>
    <lineage>
        <taxon>Bacteria</taxon>
        <taxon>Pseudomonadati</taxon>
        <taxon>Pseudomonadota</taxon>
        <taxon>Gammaproteobacteria</taxon>
        <taxon>Pseudomonadales</taxon>
        <taxon>Pseudomonadaceae</taxon>
        <taxon>Pseudomonas</taxon>
    </lineage>
</organism>
<evidence type="ECO:0000256" key="1">
    <source>
        <dbReference type="SAM" id="Phobius"/>
    </source>
</evidence>
<feature type="transmembrane region" description="Helical" evidence="1">
    <location>
        <begin position="22"/>
        <end position="40"/>
    </location>
</feature>
<keyword evidence="1" id="KW-0812">Transmembrane</keyword>
<dbReference type="PATRIC" id="fig|1615673.3.peg.90"/>
<evidence type="ECO:0000313" key="3">
    <source>
        <dbReference type="Proteomes" id="UP000050852"/>
    </source>
</evidence>
<accession>A0A0R3AAF4</accession>
<comment type="caution">
    <text evidence="2">The sequence shown here is derived from an EMBL/GenBank/DDBJ whole genome shotgun (WGS) entry which is preliminary data.</text>
</comment>
<reference evidence="2 3" key="1">
    <citation type="submission" date="2015-02" db="EMBL/GenBank/DDBJ databases">
        <title>Two Pseudomonas sp. nov., isolated from raw milk.</title>
        <authorList>
            <person name="Wenning M."/>
            <person name="von Neubeck M."/>
            <person name="Huptas C."/>
            <person name="Scherer S."/>
        </authorList>
    </citation>
    <scope>NUCLEOTIDE SEQUENCE [LARGE SCALE GENOMIC DNA]</scope>
    <source>
        <strain evidence="2 3">DSM 29164</strain>
    </source>
</reference>
<dbReference type="EMBL" id="JYLN01000010">
    <property type="protein sequence ID" value="KRP69657.1"/>
    <property type="molecule type" value="Genomic_DNA"/>
</dbReference>
<name>A0A0R3AAF4_9PSED</name>
<keyword evidence="1" id="KW-0472">Membrane</keyword>
<sequence>MKILHGDGAWYSSKVERSDGEVTNTHVMALLVGAAGVLWLGRKNNREGVGDRLPARSPTRRYVIVR</sequence>
<evidence type="ECO:0000313" key="2">
    <source>
        <dbReference type="EMBL" id="KRP69657.1"/>
    </source>
</evidence>
<proteinExistence type="predicted"/>
<dbReference type="AlphaFoldDB" id="A0A0R3AAF4"/>
<gene>
    <name evidence="2" type="ORF">TX23_22455</name>
</gene>
<dbReference type="Proteomes" id="UP000050852">
    <property type="component" value="Unassembled WGS sequence"/>
</dbReference>
<keyword evidence="1" id="KW-1133">Transmembrane helix</keyword>